<sequence>MSEKILLPRNYKPSHYTLSLRDLDFQAWTYKGTVRQVSIDLEITQATKTIILNAEELKITSASLHDENGDASRVIPSSGTSCEEKGDRATVSFDEDLVVAKSYRLVLEYDGIMNDQSMGFYRSQYKALSEPAASVARAKDGSPYMVSTQFQPVGARRAFPCFDEPNMKATFSFDVEIPADQTVISNTPVEATEDVANGLKRVSFEKTPVMSTYLLAWAIGDLKYVEGFTEQEYGGEKIPVRFYATAGLEEQGHFTVEETVKAIDFFSKTFGIDYPLAKMDVIAVPEFTFGAMENWGLITGKTNLLAFDEKTSSASKKETICSIMCHEVAHQWFGNLVTMDWWDELWLNEGFASWAGDYAVDNLHPDWNTWQTFMTSGMEGGMVRDAMRSSHPIHGDVPDARNVHEMLDLISYQKSCSVIDMFSNHMGKQTFLTGVSNYLKENMYQNATAEALWRCLGEASGDDIVSHIKPWIQKVGHPVVTVTEEANGQVTLRQSRFLAVDDMQPEEDETVWWIPLSFRIISDKETPPVISVLSEKQQTVTIPADSLYLLNSSGTGFFRIEYTQEHLAKLGQRREELSSFEKLRILSSSSALTFSGSGSAVSMLGFLQAFADETDPQVWTSMLSDLTRLRRRFDDDAELLPAIKALIRSVIKKMVDEVGWEKVEGESHLQADLRFSLMDEGLNCDSAEIKQAALQNNILYNSDPDKFNLDPSMLHILFGAAAQESPKTVGPEFIDKWQSATSAEMKIRFLRAVGSIRDEDVLRDHVLPFCYGTTPPERVLKPTEMRFLATCLASGSPSRQLQWDYVKANWDAIVAKMGTAESLSTLVNSNLVAMHDAAAVEDIDAFFADRDTNGFATIIAKCKDTILNVDRFRKRERAPLAAWLKEQGYFTS</sequence>
<accession>A0ACC1QHC1</accession>
<comment type="caution">
    <text evidence="1">The sequence shown here is derived from an EMBL/GenBank/DDBJ whole genome shotgun (WGS) entry which is preliminary data.</text>
</comment>
<keyword evidence="2" id="KW-1185">Reference proteome</keyword>
<gene>
    <name evidence="1" type="ORF">NLG97_g9497</name>
</gene>
<dbReference type="EMBL" id="JANAKD010001981">
    <property type="protein sequence ID" value="KAJ3475335.1"/>
    <property type="molecule type" value="Genomic_DNA"/>
</dbReference>
<dbReference type="Proteomes" id="UP001148737">
    <property type="component" value="Unassembled WGS sequence"/>
</dbReference>
<reference evidence="1" key="1">
    <citation type="submission" date="2022-07" db="EMBL/GenBank/DDBJ databases">
        <title>Genome Sequence of Lecanicillium saksenae.</title>
        <authorList>
            <person name="Buettner E."/>
        </authorList>
    </citation>
    <scope>NUCLEOTIDE SEQUENCE</scope>
    <source>
        <strain evidence="1">VT-O1</strain>
    </source>
</reference>
<name>A0ACC1QHC1_9HYPO</name>
<evidence type="ECO:0000313" key="1">
    <source>
        <dbReference type="EMBL" id="KAJ3475335.1"/>
    </source>
</evidence>
<organism evidence="1 2">
    <name type="scientific">Lecanicillium saksenae</name>
    <dbReference type="NCBI Taxonomy" id="468837"/>
    <lineage>
        <taxon>Eukaryota</taxon>
        <taxon>Fungi</taxon>
        <taxon>Dikarya</taxon>
        <taxon>Ascomycota</taxon>
        <taxon>Pezizomycotina</taxon>
        <taxon>Sordariomycetes</taxon>
        <taxon>Hypocreomycetidae</taxon>
        <taxon>Hypocreales</taxon>
        <taxon>Cordycipitaceae</taxon>
        <taxon>Lecanicillium</taxon>
    </lineage>
</organism>
<evidence type="ECO:0000313" key="2">
    <source>
        <dbReference type="Proteomes" id="UP001148737"/>
    </source>
</evidence>
<proteinExistence type="predicted"/>
<protein>
    <submittedName>
        <fullName evidence="1">Uncharacterized protein</fullName>
    </submittedName>
</protein>